<keyword evidence="1 2" id="KW-0597">Phosphoprotein</keyword>
<reference evidence="4 5" key="1">
    <citation type="submission" date="2020-07" db="EMBL/GenBank/DDBJ databases">
        <authorList>
            <person name="Feng X."/>
        </authorList>
    </citation>
    <scope>NUCLEOTIDE SEQUENCE [LARGE SCALE GENOMIC DNA]</scope>
    <source>
        <strain evidence="4 5">JCM23202</strain>
    </source>
</reference>
<sequence length="373" mass="41024">MRLKILTVDDSKTVRIIVKKSFKGFDCEITEAQNGVEGLAMAAKVNPDIILLDITMPVMDGVEMLTKLKSDPALKAIPVIMLTAEAGRENVMKIAKIGVRDYIVKPFKEDVLVDKVSRVVDLRPAGEAEPVQKKIDDPIDILVVDDKPAIINQVKEGVAHTPWNIHGVSSTGEAIDFCQKKIPDCIVISLSLPEDAAITLFRIIRSNAKTKYIPLFGLSVKTAVEEQARAQQAGFSTIIHKPIDFEEFENKVGKAVNLDASGKYFEMGEGYMTVKLPKTCNASVVNEVSTYLKAKTSEAVNSGISKIIFDAQGVSSLNMDLIKLLLHSMKTCRDLSLKYALTGNDVVIEESKKFEESKDWKFCDSVETAKASI</sequence>
<dbReference type="Gene3D" id="3.40.50.2300">
    <property type="match status" value="2"/>
</dbReference>
<dbReference type="PANTHER" id="PTHR44591:SF3">
    <property type="entry name" value="RESPONSE REGULATORY DOMAIN-CONTAINING PROTEIN"/>
    <property type="match status" value="1"/>
</dbReference>
<dbReference type="PROSITE" id="PS50110">
    <property type="entry name" value="RESPONSE_REGULATORY"/>
    <property type="match status" value="2"/>
</dbReference>
<dbReference type="RefSeq" id="WP_185659682.1">
    <property type="nucleotide sequence ID" value="NZ_CAWPOO010000007.1"/>
</dbReference>
<dbReference type="InterPro" id="IPR011006">
    <property type="entry name" value="CheY-like_superfamily"/>
</dbReference>
<evidence type="ECO:0000313" key="5">
    <source>
        <dbReference type="Proteomes" id="UP000526501"/>
    </source>
</evidence>
<protein>
    <submittedName>
        <fullName evidence="4">Response regulator</fullName>
    </submittedName>
</protein>
<keyword evidence="5" id="KW-1185">Reference proteome</keyword>
<organism evidence="4 5">
    <name type="scientific">Pelagicoccus albus</name>
    <dbReference type="NCBI Taxonomy" id="415222"/>
    <lineage>
        <taxon>Bacteria</taxon>
        <taxon>Pseudomonadati</taxon>
        <taxon>Verrucomicrobiota</taxon>
        <taxon>Opitutia</taxon>
        <taxon>Puniceicoccales</taxon>
        <taxon>Pelagicoccaceae</taxon>
        <taxon>Pelagicoccus</taxon>
    </lineage>
</organism>
<evidence type="ECO:0000259" key="3">
    <source>
        <dbReference type="PROSITE" id="PS50110"/>
    </source>
</evidence>
<dbReference type="AlphaFoldDB" id="A0A7X1B7G3"/>
<dbReference type="PANTHER" id="PTHR44591">
    <property type="entry name" value="STRESS RESPONSE REGULATOR PROTEIN 1"/>
    <property type="match status" value="1"/>
</dbReference>
<evidence type="ECO:0000256" key="1">
    <source>
        <dbReference type="ARBA" id="ARBA00022553"/>
    </source>
</evidence>
<gene>
    <name evidence="4" type="ORF">H5P27_07010</name>
</gene>
<name>A0A7X1B7G3_9BACT</name>
<dbReference type="Proteomes" id="UP000526501">
    <property type="component" value="Unassembled WGS sequence"/>
</dbReference>
<dbReference type="EMBL" id="JACHVC010000007">
    <property type="protein sequence ID" value="MBC2605788.1"/>
    <property type="molecule type" value="Genomic_DNA"/>
</dbReference>
<comment type="caution">
    <text evidence="2">Lacks conserved residue(s) required for the propagation of feature annotation.</text>
</comment>
<evidence type="ECO:0000313" key="4">
    <source>
        <dbReference type="EMBL" id="MBC2605788.1"/>
    </source>
</evidence>
<dbReference type="InterPro" id="IPR001789">
    <property type="entry name" value="Sig_transdc_resp-reg_receiver"/>
</dbReference>
<comment type="caution">
    <text evidence="4">The sequence shown here is derived from an EMBL/GenBank/DDBJ whole genome shotgun (WGS) entry which is preliminary data.</text>
</comment>
<feature type="domain" description="Response regulatory" evidence="3">
    <location>
        <begin position="140"/>
        <end position="256"/>
    </location>
</feature>
<dbReference type="SMART" id="SM00448">
    <property type="entry name" value="REC"/>
    <property type="match status" value="2"/>
</dbReference>
<dbReference type="Pfam" id="PF00072">
    <property type="entry name" value="Response_reg"/>
    <property type="match status" value="2"/>
</dbReference>
<dbReference type="SUPFAM" id="SSF52172">
    <property type="entry name" value="CheY-like"/>
    <property type="match status" value="2"/>
</dbReference>
<dbReference type="InterPro" id="IPR050595">
    <property type="entry name" value="Bact_response_regulator"/>
</dbReference>
<accession>A0A7X1B7G3</accession>
<proteinExistence type="predicted"/>
<feature type="modified residue" description="4-aspartylphosphate" evidence="2">
    <location>
        <position position="53"/>
    </location>
</feature>
<evidence type="ECO:0000256" key="2">
    <source>
        <dbReference type="PROSITE-ProRule" id="PRU00169"/>
    </source>
</evidence>
<feature type="domain" description="Response regulatory" evidence="3">
    <location>
        <begin position="4"/>
        <end position="120"/>
    </location>
</feature>
<dbReference type="GO" id="GO:0000160">
    <property type="term" value="P:phosphorelay signal transduction system"/>
    <property type="evidence" value="ECO:0007669"/>
    <property type="project" value="InterPro"/>
</dbReference>